<feature type="non-terminal residue" evidence="3">
    <location>
        <position position="1"/>
    </location>
</feature>
<feature type="compositionally biased region" description="Basic residues" evidence="1">
    <location>
        <begin position="1096"/>
        <end position="1105"/>
    </location>
</feature>
<proteinExistence type="predicted"/>
<organism evidence="3 4">
    <name type="scientific">Acromyrmex insinuator</name>
    <dbReference type="NCBI Taxonomy" id="230686"/>
    <lineage>
        <taxon>Eukaryota</taxon>
        <taxon>Metazoa</taxon>
        <taxon>Ecdysozoa</taxon>
        <taxon>Arthropoda</taxon>
        <taxon>Hexapoda</taxon>
        <taxon>Insecta</taxon>
        <taxon>Pterygota</taxon>
        <taxon>Neoptera</taxon>
        <taxon>Endopterygota</taxon>
        <taxon>Hymenoptera</taxon>
        <taxon>Apocrita</taxon>
        <taxon>Aculeata</taxon>
        <taxon>Formicoidea</taxon>
        <taxon>Formicidae</taxon>
        <taxon>Myrmicinae</taxon>
        <taxon>Acromyrmex</taxon>
    </lineage>
</organism>
<dbReference type="SUPFAM" id="SSF49785">
    <property type="entry name" value="Galactose-binding domain-like"/>
    <property type="match status" value="1"/>
</dbReference>
<dbReference type="Pfam" id="PF09133">
    <property type="entry name" value="SANTA"/>
    <property type="match status" value="1"/>
</dbReference>
<dbReference type="InterPro" id="IPR015216">
    <property type="entry name" value="SANTA"/>
</dbReference>
<accession>A0A836JBF4</accession>
<feature type="compositionally biased region" description="Polar residues" evidence="1">
    <location>
        <begin position="1041"/>
        <end position="1074"/>
    </location>
</feature>
<feature type="domain" description="SANTA" evidence="2">
    <location>
        <begin position="204"/>
        <end position="281"/>
    </location>
</feature>
<feature type="non-terminal residue" evidence="3">
    <location>
        <position position="1265"/>
    </location>
</feature>
<dbReference type="Proteomes" id="UP000667349">
    <property type="component" value="Unassembled WGS sequence"/>
</dbReference>
<dbReference type="EMBL" id="JAANHZ010000856">
    <property type="protein sequence ID" value="KAG5306123.1"/>
    <property type="molecule type" value="Genomic_DNA"/>
</dbReference>
<evidence type="ECO:0000313" key="4">
    <source>
        <dbReference type="Proteomes" id="UP000667349"/>
    </source>
</evidence>
<feature type="region of interest" description="Disordered" evidence="1">
    <location>
        <begin position="1034"/>
        <end position="1122"/>
    </location>
</feature>
<sequence>IKFGDLETDERFKKLQRTLKLAVLQNEHSKSVHNRKPSTVITWPSISSINADTLDSSITTPLQQTSLFNSEVLTSSNNLRNIFLKKKSHNIKQEAMTTSSLKQYDVEKDNHVDRLAMPPPMGNTIYRTVRESQNGVCALSNCEKVLPSFDSSICSSTVNTCLKSAPTWISTNTCADRSTVPEYQKTYVSLSSVHNSQNIDRVFSKWKVTLNNYYELIIKGTLDCGKVVRSKPVIRRYSTKCVESKYKHVYILTGNIVDERNGLPDYIRGKFYNGFPDDWENVHQIWRTYAEQGCPVTFRWPTPITDSDDDLKSELTDMTYAHVKNKNTISATKYCNLNKSNKIENMYDISKEKEICNYSTHSIPSCEKNSSFIKPFIYNSEKDIIPVVQIKNTKSLCDEASKQNFNSDINPPCRKVNKLKDILQEDKLNIIINNLADKNCPPKYINKIIEMLDCLDYAVSYRTESECNNDSMISTNHETYKSETISLQKSSVCDDNPVNTNKLQNKSMELKSCTMRHSIDPEYGNIKNNSNTIQLSNSVNLRPELDNNSDKLESEIYAGIRKISIEPVLKSKELPGKIYKRKMRKKTTYPDTQKHVTNLTYNTKETNPRSQEMTYSNRREIEKNFEMYEKDKFVTHVQNKYPINAFDTQRVNSDVFTKEQNIPYRVQNNVHSQLVSDVDYTINSDVNIVTVSSRTADRNVIASPAKMNQNIAISENNEFSEKSNVSLKLRKEFIEQTKNDIVMKKSKPIIISSVPVNLKMRISKENLNTTAEQLPPKIINNDKQNIRPLENINKNFMSIASVVNDSHTKTIDNKREVYPITNNNKLHDINSTNPTTNSITEQSKSSKEQCGVKKNPKMLTAWMPKVVYYAKSKSGLGLTFQGKLVNEAGHVVHRNYTTDIVLKRLSAILIESVNHEFFELLGNLNDNKHIIPKELVKQCRYGCPSKIEQFCLTWKTLQQDNIQEINQKSHDATVDSLNAPVSSRGRHILPPLCYWTGERITLKDNNPVYSPGNSQKSSLHSQTNNLREIQRNIVDTDETNKQNGTSKNTSQKQNVNKQIMPESNTSDINKNQSQDPKKSHKVNAANNAKRSDNSRKSVRRKRRKLMSSTDSSEEKQKASRRKYVRKLKTNKNVNSESRYTMALRKRQNVTCNYYKSISQSEDALSEDEESFGSPQWVLINFKEECSLSSFEVEFQGGFAGKNCHIEAGNDKKELIVVESFSPEDKNKLQRFNLKNQVRAKVFKFVFNESTDFFGRIIIYNLSLYS</sequence>
<protein>
    <submittedName>
        <fullName evidence="3">NR2CA protein</fullName>
    </submittedName>
</protein>
<evidence type="ECO:0000313" key="3">
    <source>
        <dbReference type="EMBL" id="KAG5306123.1"/>
    </source>
</evidence>
<evidence type="ECO:0000256" key="1">
    <source>
        <dbReference type="SAM" id="MobiDB-lite"/>
    </source>
</evidence>
<keyword evidence="4" id="KW-1185">Reference proteome</keyword>
<gene>
    <name evidence="3" type="primary">Nr2c2ap</name>
    <name evidence="3" type="ORF">G6Z75_0007652</name>
</gene>
<dbReference type="InterPro" id="IPR008979">
    <property type="entry name" value="Galactose-bd-like_sf"/>
</dbReference>
<reference evidence="3" key="1">
    <citation type="submission" date="2020-02" db="EMBL/GenBank/DDBJ databases">
        <title>Relaxed selection underlies rapid genomic changes in the transitions from sociality to social parasitism in ants.</title>
        <authorList>
            <person name="Bi X."/>
        </authorList>
    </citation>
    <scope>NUCLEOTIDE SEQUENCE</scope>
    <source>
        <strain evidence="3">BGI-DK2013a</strain>
        <tissue evidence="3">Whole body</tissue>
    </source>
</reference>
<name>A0A836JBF4_9HYME</name>
<evidence type="ECO:0000259" key="2">
    <source>
        <dbReference type="Pfam" id="PF09133"/>
    </source>
</evidence>
<comment type="caution">
    <text evidence="3">The sequence shown here is derived from an EMBL/GenBank/DDBJ whole genome shotgun (WGS) entry which is preliminary data.</text>
</comment>
<dbReference type="AlphaFoldDB" id="A0A836JBF4"/>